<gene>
    <name evidence="1" type="ORF">HK105_204032</name>
</gene>
<dbReference type="SUPFAM" id="SSF53448">
    <property type="entry name" value="Nucleotide-diphospho-sugar transferases"/>
    <property type="match status" value="1"/>
</dbReference>
<evidence type="ECO:0000313" key="1">
    <source>
        <dbReference type="EMBL" id="KAL2916276.1"/>
    </source>
</evidence>
<dbReference type="EMBL" id="JADGIZ020000017">
    <property type="protein sequence ID" value="KAL2916276.1"/>
    <property type="molecule type" value="Genomic_DNA"/>
</dbReference>
<organism evidence="1 2">
    <name type="scientific">Polyrhizophydium stewartii</name>
    <dbReference type="NCBI Taxonomy" id="2732419"/>
    <lineage>
        <taxon>Eukaryota</taxon>
        <taxon>Fungi</taxon>
        <taxon>Fungi incertae sedis</taxon>
        <taxon>Chytridiomycota</taxon>
        <taxon>Chytridiomycota incertae sedis</taxon>
        <taxon>Chytridiomycetes</taxon>
        <taxon>Rhizophydiales</taxon>
        <taxon>Rhizophydiales incertae sedis</taxon>
        <taxon>Polyrhizophydium</taxon>
    </lineage>
</organism>
<sequence length="303" mass="34122">MRSKSLLRRVFVLIVAAGACIGLLLLLDRDAPHVASDVAAPAKLTVQVPSLLLERKRQSAVRIVASLSTFPGRMEQVRLCLQSLFRQTLPLDAVYVHIPFKIRRLNVSIDEVALASELAELQAAFGPKLLVRRGEDYGPATKLIGTLKFEAEPSTLVVTVDDDVEYDPRMVQALFSGYLEHPDNFIANACEEPTDINEPAWTYIYENRVCKGWACAFKGTLYRVGMFDKSIFDYSGVPPGCVVHDDVFLSGYLFRRGFRPFKIDVDFDSVVQHHWRPKFTVGGTEDIKYHQIECVRYFGVFAD</sequence>
<evidence type="ECO:0008006" key="3">
    <source>
        <dbReference type="Google" id="ProtNLM"/>
    </source>
</evidence>
<keyword evidence="2" id="KW-1185">Reference proteome</keyword>
<proteinExistence type="predicted"/>
<name>A0ABR4N9Z3_9FUNG</name>
<dbReference type="Proteomes" id="UP001527925">
    <property type="component" value="Unassembled WGS sequence"/>
</dbReference>
<accession>A0ABR4N9Z3</accession>
<evidence type="ECO:0000313" key="2">
    <source>
        <dbReference type="Proteomes" id="UP001527925"/>
    </source>
</evidence>
<comment type="caution">
    <text evidence="1">The sequence shown here is derived from an EMBL/GenBank/DDBJ whole genome shotgun (WGS) entry which is preliminary data.</text>
</comment>
<dbReference type="InterPro" id="IPR029044">
    <property type="entry name" value="Nucleotide-diphossugar_trans"/>
</dbReference>
<protein>
    <recommendedName>
        <fullName evidence="3">Hexosyltransferase</fullName>
    </recommendedName>
</protein>
<reference evidence="1 2" key="1">
    <citation type="submission" date="2023-09" db="EMBL/GenBank/DDBJ databases">
        <title>Pangenome analysis of Batrachochytrium dendrobatidis and related Chytrids.</title>
        <authorList>
            <person name="Yacoub M.N."/>
            <person name="Stajich J.E."/>
            <person name="James T.Y."/>
        </authorList>
    </citation>
    <scope>NUCLEOTIDE SEQUENCE [LARGE SCALE GENOMIC DNA]</scope>
    <source>
        <strain evidence="1 2">JEL0888</strain>
    </source>
</reference>
<dbReference type="PROSITE" id="PS51257">
    <property type="entry name" value="PROKAR_LIPOPROTEIN"/>
    <property type="match status" value="1"/>
</dbReference>